<dbReference type="GO" id="GO:0005886">
    <property type="term" value="C:plasma membrane"/>
    <property type="evidence" value="ECO:0007669"/>
    <property type="project" value="TreeGrafter"/>
</dbReference>
<comment type="cofactor">
    <cofactor evidence="1">
        <name>Zn(2+)</name>
        <dbReference type="ChEBI" id="CHEBI:29105"/>
    </cofactor>
</comment>
<feature type="domain" description="Peptidase M13 C-terminal" evidence="8">
    <location>
        <begin position="456"/>
        <end position="659"/>
    </location>
</feature>
<keyword evidence="6" id="KW-0862">Zinc</keyword>
<keyword evidence="11" id="KW-1185">Reference proteome</keyword>
<dbReference type="GO" id="GO:0016485">
    <property type="term" value="P:protein processing"/>
    <property type="evidence" value="ECO:0007669"/>
    <property type="project" value="TreeGrafter"/>
</dbReference>
<keyword evidence="3" id="KW-0645">Protease</keyword>
<dbReference type="PANTHER" id="PTHR11733:SF167">
    <property type="entry name" value="FI17812P1-RELATED"/>
    <property type="match status" value="1"/>
</dbReference>
<dbReference type="Pfam" id="PF05649">
    <property type="entry name" value="Peptidase_M13_N"/>
    <property type="match status" value="1"/>
</dbReference>
<accession>A0A1X6X7A1</accession>
<dbReference type="CDD" id="cd08662">
    <property type="entry name" value="M13"/>
    <property type="match status" value="1"/>
</dbReference>
<dbReference type="Proteomes" id="UP000195981">
    <property type="component" value="Unassembled WGS sequence"/>
</dbReference>
<dbReference type="InterPro" id="IPR018497">
    <property type="entry name" value="Peptidase_M13_C"/>
</dbReference>
<dbReference type="Pfam" id="PF01431">
    <property type="entry name" value="Peptidase_M13"/>
    <property type="match status" value="1"/>
</dbReference>
<evidence type="ECO:0000256" key="3">
    <source>
        <dbReference type="ARBA" id="ARBA00022670"/>
    </source>
</evidence>
<dbReference type="InterPro" id="IPR042089">
    <property type="entry name" value="Peptidase_M13_dom_2"/>
</dbReference>
<evidence type="ECO:0000259" key="8">
    <source>
        <dbReference type="Pfam" id="PF01431"/>
    </source>
</evidence>
<dbReference type="InterPro" id="IPR008753">
    <property type="entry name" value="Peptidase_M13_N"/>
</dbReference>
<name>A0A1X6X7A1_9MICO</name>
<sequence>MTVSPIAAGVDRSQVDPAVRLQDDLFGHVNGAWLRDHQIPGDRSSDGEFRRLRDLSEERVREIVEEAAAADAEPGTPQARIGALYRAFMDTERIEAAGIEPLRPLLAEVAAAPDLSAVVRLMARPDSGASAVLAYVWTDDHDPDRYQVRLHQGGLGLPDESYYREEAYGEIREAYEKHLARLSSLARLAELEGLVAGDDDARARAVLDFETRLAQAHVDVVRLRDAEKSSNPMDRAALDAAAPGLDWDAYIEGTGADAALFATVNVGQPEFLEKAGPLLAAEPLETLRTWLAIRTVSAYAPYLSSDLVEAEFDFTGRVLSGAEELRERWKRGVAFVEGVVGFDVGRSYVERHFPPTHKERMDELVAALLDAYRASISELDWMTPATRAKALEKLEKFTPKVGYPEQWREYEGLEIDETDLVASVRASRLHDAAHEFAKAAGPVDRGEWHMTPQTVNAYYNPGANEIVFPAAILQPPFFDAEAEDAVNFGGIGAVIGHEIGHGFDDQGSKYDGDGALRSWWTAEDREEFERRTGALIAQFSQLSPRELDDTHRVSGGLTIGENIGDLGGLSIAVAAYLARFADSEPPVIEGMTGLQRLFWSWATVWRGKNRPQESVRRLATDPHSPAEFRCNMPPRHIDAFYEAFDVRDGDAMFLPPTERVRIW</sequence>
<reference evidence="10 11" key="1">
    <citation type="submission" date="2017-02" db="EMBL/GenBank/DDBJ databases">
        <authorList>
            <person name="Peterson S.W."/>
        </authorList>
    </citation>
    <scope>NUCLEOTIDE SEQUENCE [LARGE SCALE GENOMIC DNA]</scope>
    <source>
        <strain evidence="10 11">CIP104813</strain>
    </source>
</reference>
<evidence type="ECO:0000313" key="11">
    <source>
        <dbReference type="Proteomes" id="UP000195981"/>
    </source>
</evidence>
<dbReference type="Gene3D" id="3.40.390.10">
    <property type="entry name" value="Collagenase (Catalytic Domain)"/>
    <property type="match status" value="1"/>
</dbReference>
<dbReference type="PRINTS" id="PR00786">
    <property type="entry name" value="NEPRILYSIN"/>
</dbReference>
<keyword evidence="7" id="KW-0482">Metalloprotease</keyword>
<feature type="domain" description="Peptidase M13 N-terminal" evidence="9">
    <location>
        <begin position="22"/>
        <end position="404"/>
    </location>
</feature>
<dbReference type="OrthoDB" id="9775677at2"/>
<comment type="similarity">
    <text evidence="2">Belongs to the peptidase M13 family.</text>
</comment>
<evidence type="ECO:0000256" key="5">
    <source>
        <dbReference type="ARBA" id="ARBA00022801"/>
    </source>
</evidence>
<evidence type="ECO:0000256" key="4">
    <source>
        <dbReference type="ARBA" id="ARBA00022723"/>
    </source>
</evidence>
<dbReference type="Gene3D" id="1.10.1380.10">
    <property type="entry name" value="Neutral endopeptidase , domain2"/>
    <property type="match status" value="1"/>
</dbReference>
<keyword evidence="5" id="KW-0378">Hydrolase</keyword>
<protein>
    <submittedName>
        <fullName evidence="10">Metallopeptidase</fullName>
    </submittedName>
</protein>
<proteinExistence type="inferred from homology"/>
<keyword evidence="4" id="KW-0479">Metal-binding</keyword>
<dbReference type="InterPro" id="IPR024079">
    <property type="entry name" value="MetalloPept_cat_dom_sf"/>
</dbReference>
<evidence type="ECO:0000256" key="6">
    <source>
        <dbReference type="ARBA" id="ARBA00022833"/>
    </source>
</evidence>
<evidence type="ECO:0000259" key="9">
    <source>
        <dbReference type="Pfam" id="PF05649"/>
    </source>
</evidence>
<organism evidence="10 11">
    <name type="scientific">Brachybacterium nesterenkovii</name>
    <dbReference type="NCBI Taxonomy" id="47847"/>
    <lineage>
        <taxon>Bacteria</taxon>
        <taxon>Bacillati</taxon>
        <taxon>Actinomycetota</taxon>
        <taxon>Actinomycetes</taxon>
        <taxon>Micrococcales</taxon>
        <taxon>Dermabacteraceae</taxon>
        <taxon>Brachybacterium</taxon>
    </lineage>
</organism>
<evidence type="ECO:0000313" key="10">
    <source>
        <dbReference type="EMBL" id="SLM95003.1"/>
    </source>
</evidence>
<dbReference type="AlphaFoldDB" id="A0A1X6X7A1"/>
<dbReference type="PROSITE" id="PS51885">
    <property type="entry name" value="NEPRILYSIN"/>
    <property type="match status" value="1"/>
</dbReference>
<gene>
    <name evidence="10" type="ORF">FM110_12030</name>
</gene>
<evidence type="ECO:0000256" key="2">
    <source>
        <dbReference type="ARBA" id="ARBA00007357"/>
    </source>
</evidence>
<dbReference type="PANTHER" id="PTHR11733">
    <property type="entry name" value="ZINC METALLOPROTEASE FAMILY M13 NEPRILYSIN-RELATED"/>
    <property type="match status" value="1"/>
</dbReference>
<dbReference type="GO" id="GO:0004222">
    <property type="term" value="F:metalloendopeptidase activity"/>
    <property type="evidence" value="ECO:0007669"/>
    <property type="project" value="InterPro"/>
</dbReference>
<dbReference type="GO" id="GO:0046872">
    <property type="term" value="F:metal ion binding"/>
    <property type="evidence" value="ECO:0007669"/>
    <property type="project" value="UniProtKB-KW"/>
</dbReference>
<dbReference type="RefSeq" id="WP_087104995.1">
    <property type="nucleotide sequence ID" value="NZ_FWFG01000107.1"/>
</dbReference>
<dbReference type="EMBL" id="FWFG01000107">
    <property type="protein sequence ID" value="SLM95003.1"/>
    <property type="molecule type" value="Genomic_DNA"/>
</dbReference>
<dbReference type="InterPro" id="IPR000718">
    <property type="entry name" value="Peptidase_M13"/>
</dbReference>
<evidence type="ECO:0000256" key="1">
    <source>
        <dbReference type="ARBA" id="ARBA00001947"/>
    </source>
</evidence>
<dbReference type="SUPFAM" id="SSF55486">
    <property type="entry name" value="Metalloproteases ('zincins'), catalytic domain"/>
    <property type="match status" value="1"/>
</dbReference>
<evidence type="ECO:0000256" key="7">
    <source>
        <dbReference type="ARBA" id="ARBA00023049"/>
    </source>
</evidence>